<organism evidence="2 3">
    <name type="scientific">Chryseolinea lacunae</name>
    <dbReference type="NCBI Taxonomy" id="2801331"/>
    <lineage>
        <taxon>Bacteria</taxon>
        <taxon>Pseudomonadati</taxon>
        <taxon>Bacteroidota</taxon>
        <taxon>Cytophagia</taxon>
        <taxon>Cytophagales</taxon>
        <taxon>Fulvivirgaceae</taxon>
        <taxon>Chryseolinea</taxon>
    </lineage>
</organism>
<evidence type="ECO:0000313" key="2">
    <source>
        <dbReference type="EMBL" id="MBL0741068.1"/>
    </source>
</evidence>
<evidence type="ECO:0000313" key="3">
    <source>
        <dbReference type="Proteomes" id="UP000613030"/>
    </source>
</evidence>
<proteinExistence type="predicted"/>
<dbReference type="Proteomes" id="UP000613030">
    <property type="component" value="Unassembled WGS sequence"/>
</dbReference>
<dbReference type="EMBL" id="JAERRB010000002">
    <property type="protein sequence ID" value="MBL0741068.1"/>
    <property type="molecule type" value="Genomic_DNA"/>
</dbReference>
<reference evidence="2 3" key="1">
    <citation type="submission" date="2021-01" db="EMBL/GenBank/DDBJ databases">
        <title>Chryseolinea sp. Jin1 Genome sequencing and assembly.</title>
        <authorList>
            <person name="Kim I."/>
        </authorList>
    </citation>
    <scope>NUCLEOTIDE SEQUENCE [LARGE SCALE GENOMIC DNA]</scope>
    <source>
        <strain evidence="2 3">Jin1</strain>
    </source>
</reference>
<protein>
    <submittedName>
        <fullName evidence="2">Uncharacterized protein</fullName>
    </submittedName>
</protein>
<feature type="transmembrane region" description="Helical" evidence="1">
    <location>
        <begin position="88"/>
        <end position="108"/>
    </location>
</feature>
<keyword evidence="3" id="KW-1185">Reference proteome</keyword>
<sequence length="173" mass="20033">MAMTDKERVQLRAYSISLLSQYGFRFSENDPVLPALYIIHKEMQSNIETNQKIVSQIDQASSRISPKVFHFNCEGESWKFQLAIAVKWMIWTGLGMASVSLGIWYWSLRADINEARKIINAHDRISQLATRAKKDNLGNLVIDFTEAKGDSAKRFWEYRRVDKRTIRLFIGGE</sequence>
<keyword evidence="1" id="KW-0472">Membrane</keyword>
<accession>A0ABS1KP12</accession>
<evidence type="ECO:0000256" key="1">
    <source>
        <dbReference type="SAM" id="Phobius"/>
    </source>
</evidence>
<comment type="caution">
    <text evidence="2">The sequence shown here is derived from an EMBL/GenBank/DDBJ whole genome shotgun (WGS) entry which is preliminary data.</text>
</comment>
<dbReference type="RefSeq" id="WP_202008430.1">
    <property type="nucleotide sequence ID" value="NZ_JAERRB010000002.1"/>
</dbReference>
<gene>
    <name evidence="2" type="ORF">JI741_07540</name>
</gene>
<name>A0ABS1KP12_9BACT</name>
<keyword evidence="1" id="KW-1133">Transmembrane helix</keyword>
<keyword evidence="1" id="KW-0812">Transmembrane</keyword>